<comment type="caution">
    <text evidence="1">The sequence shown here is derived from an EMBL/GenBank/DDBJ whole genome shotgun (WGS) entry which is preliminary data.</text>
</comment>
<feature type="non-terminal residue" evidence="1">
    <location>
        <position position="134"/>
    </location>
</feature>
<organism evidence="1 2">
    <name type="scientific">Pelagomonas calceolata</name>
    <dbReference type="NCBI Taxonomy" id="35677"/>
    <lineage>
        <taxon>Eukaryota</taxon>
        <taxon>Sar</taxon>
        <taxon>Stramenopiles</taxon>
        <taxon>Ochrophyta</taxon>
        <taxon>Pelagophyceae</taxon>
        <taxon>Pelagomonadales</taxon>
        <taxon>Pelagomonadaceae</taxon>
        <taxon>Pelagomonas</taxon>
    </lineage>
</organism>
<dbReference type="Proteomes" id="UP000789595">
    <property type="component" value="Unassembled WGS sequence"/>
</dbReference>
<gene>
    <name evidence="1" type="ORF">PECAL_2P04450</name>
</gene>
<evidence type="ECO:0000313" key="2">
    <source>
        <dbReference type="Proteomes" id="UP000789595"/>
    </source>
</evidence>
<reference evidence="1" key="1">
    <citation type="submission" date="2021-11" db="EMBL/GenBank/DDBJ databases">
        <authorList>
            <consortium name="Genoscope - CEA"/>
            <person name="William W."/>
        </authorList>
    </citation>
    <scope>NUCLEOTIDE SEQUENCE</scope>
</reference>
<proteinExistence type="predicted"/>
<sequence length="134" mass="14538">LEDHVRDRLRLDLGHAGDRLELGDEVRLRRVAGLLPGAVALEGLRDHDLEVEAAAADEAVHRHAVDLLELGQVLIQHFGAGLERRARRLVALVLAAPLAAHTVKLHGSIGQRHALLHHGSPLVHRRREGPSAGS</sequence>
<name>A0A8J2SGR3_9STRA</name>
<keyword evidence="2" id="KW-1185">Reference proteome</keyword>
<dbReference type="AlphaFoldDB" id="A0A8J2SGR3"/>
<evidence type="ECO:0000313" key="1">
    <source>
        <dbReference type="EMBL" id="CAH0367424.1"/>
    </source>
</evidence>
<accession>A0A8J2SGR3</accession>
<dbReference type="EMBL" id="CAKKNE010000002">
    <property type="protein sequence ID" value="CAH0367424.1"/>
    <property type="molecule type" value="Genomic_DNA"/>
</dbReference>
<protein>
    <submittedName>
        <fullName evidence="1">Uncharacterized protein</fullName>
    </submittedName>
</protein>